<feature type="transmembrane region" description="Helical" evidence="5">
    <location>
        <begin position="69"/>
        <end position="89"/>
    </location>
</feature>
<proteinExistence type="predicted"/>
<dbReference type="InterPro" id="IPR017871">
    <property type="entry name" value="ABC_transporter-like_CS"/>
</dbReference>
<dbReference type="PROSITE" id="PS50893">
    <property type="entry name" value="ABC_TRANSPORTER_2"/>
    <property type="match status" value="1"/>
</dbReference>
<dbReference type="InterPro" id="IPR003439">
    <property type="entry name" value="ABC_transporter-like_ATP-bd"/>
</dbReference>
<dbReference type="Proteomes" id="UP000194360">
    <property type="component" value="Unassembled WGS sequence"/>
</dbReference>
<comment type="subcellular location">
    <subcellularLocation>
        <location evidence="1">Cell membrane</location>
        <topology evidence="1">Multi-pass membrane protein</topology>
    </subcellularLocation>
</comment>
<dbReference type="STRING" id="2074.BG845_04711"/>
<keyword evidence="8" id="KW-0378">Hydrolase</keyword>
<feature type="transmembrane region" description="Helical" evidence="5">
    <location>
        <begin position="169"/>
        <end position="188"/>
    </location>
</feature>
<evidence type="ECO:0000256" key="5">
    <source>
        <dbReference type="SAM" id="Phobius"/>
    </source>
</evidence>
<dbReference type="InterPro" id="IPR039421">
    <property type="entry name" value="Type_1_exporter"/>
</dbReference>
<feature type="transmembrane region" description="Helical" evidence="5">
    <location>
        <begin position="290"/>
        <end position="311"/>
    </location>
</feature>
<sequence>MRTQRTRRARTTPARSPLRTLVAAYRLRGRAVLAGWGFGVGWQGAQVLAPLVVAAAVDQGIVGRDPWALGAWSAVLVGLCVIEMTLTALRHRFAIIPAVQISLRLREDLLARAHRAEPAGTGRSPGDLVARSTSDVDTVGGMVDFTPSTMACLVSTAAVTGTLVLIDPLLAAAVLVPLLPVGIAFWWWSRRLQDAARAAQRSAAALSTLAEAGLDNDRIVHGMGAVGALHARWDDAVGAARRDGLRLGRLRSLLLPVVELLRVVAAVAVLLVGARLLAADRISVGELVAAASYVVYLGPLLSQIGAFVAEWRGALASAARIESAVPQPHRARTGPELPPAGPAGRHLRAEGLTVAGTRIHGLDLDIAPGTVCAVLGGTDDGLPELAEVLTGRRAPDGGRVRLDGVDVTGRPLAEIGEVGRSAFLFSGTIGESVTFARPDASHGDVAAALARSRADEVLGVVPDGLGTALPPGATTLSGGQRQRIALARALVADPTVLVCTDVTAALDANTASAVVRGLRDRGRTTVLLTTDPQVAGWADREIDLRPGERSEGVPR</sequence>
<feature type="transmembrane region" description="Helical" evidence="5">
    <location>
        <begin position="141"/>
        <end position="163"/>
    </location>
</feature>
<feature type="domain" description="ABC transporter" evidence="6">
    <location>
        <begin position="347"/>
        <end position="553"/>
    </location>
</feature>
<evidence type="ECO:0000256" key="4">
    <source>
        <dbReference type="ARBA" id="ARBA00023136"/>
    </source>
</evidence>
<dbReference type="PROSITE" id="PS50929">
    <property type="entry name" value="ABC_TM1F"/>
    <property type="match status" value="1"/>
</dbReference>
<evidence type="ECO:0000256" key="2">
    <source>
        <dbReference type="ARBA" id="ARBA00022692"/>
    </source>
</evidence>
<gene>
    <name evidence="8" type="primary">yheI_3</name>
    <name evidence="8" type="ORF">BG845_04711</name>
</gene>
<dbReference type="GO" id="GO:0140359">
    <property type="term" value="F:ABC-type transporter activity"/>
    <property type="evidence" value="ECO:0007669"/>
    <property type="project" value="InterPro"/>
</dbReference>
<evidence type="ECO:0000259" key="6">
    <source>
        <dbReference type="PROSITE" id="PS50893"/>
    </source>
</evidence>
<dbReference type="PROSITE" id="PS00211">
    <property type="entry name" value="ABC_TRANSPORTER_1"/>
    <property type="match status" value="1"/>
</dbReference>
<dbReference type="InterPro" id="IPR036640">
    <property type="entry name" value="ABC1_TM_sf"/>
</dbReference>
<evidence type="ECO:0000313" key="9">
    <source>
        <dbReference type="Proteomes" id="UP000194360"/>
    </source>
</evidence>
<feature type="transmembrane region" description="Helical" evidence="5">
    <location>
        <begin position="253"/>
        <end position="278"/>
    </location>
</feature>
<evidence type="ECO:0000313" key="8">
    <source>
        <dbReference type="EMBL" id="OSY37408.1"/>
    </source>
</evidence>
<dbReference type="PANTHER" id="PTHR24221">
    <property type="entry name" value="ATP-BINDING CASSETTE SUB-FAMILY B"/>
    <property type="match status" value="1"/>
</dbReference>
<dbReference type="RefSeq" id="WP_158092262.1">
    <property type="nucleotide sequence ID" value="NZ_AP018920.1"/>
</dbReference>
<keyword evidence="4 5" id="KW-0472">Membrane</keyword>
<feature type="domain" description="ABC transmembrane type-1" evidence="7">
    <location>
        <begin position="38"/>
        <end position="313"/>
    </location>
</feature>
<organism evidence="8 9">
    <name type="scientific">Pseudonocardia autotrophica</name>
    <name type="common">Amycolata autotrophica</name>
    <name type="synonym">Nocardia autotrophica</name>
    <dbReference type="NCBI Taxonomy" id="2074"/>
    <lineage>
        <taxon>Bacteria</taxon>
        <taxon>Bacillati</taxon>
        <taxon>Actinomycetota</taxon>
        <taxon>Actinomycetes</taxon>
        <taxon>Pseudonocardiales</taxon>
        <taxon>Pseudonocardiaceae</taxon>
        <taxon>Pseudonocardia</taxon>
    </lineage>
</organism>
<protein>
    <submittedName>
        <fullName evidence="8">Putative multidrug resistance ABC transporter ATP-binding/permease protein YheI</fullName>
        <ecNumber evidence="8">3.6.3.-</ecNumber>
    </submittedName>
</protein>
<keyword evidence="8" id="KW-0067">ATP-binding</keyword>
<dbReference type="EMBL" id="MIGB01000030">
    <property type="protein sequence ID" value="OSY37408.1"/>
    <property type="molecule type" value="Genomic_DNA"/>
</dbReference>
<dbReference type="InterPro" id="IPR011527">
    <property type="entry name" value="ABC1_TM_dom"/>
</dbReference>
<dbReference type="Gene3D" id="1.20.1560.10">
    <property type="entry name" value="ABC transporter type 1, transmembrane domain"/>
    <property type="match status" value="1"/>
</dbReference>
<evidence type="ECO:0000259" key="7">
    <source>
        <dbReference type="PROSITE" id="PS50929"/>
    </source>
</evidence>
<feature type="transmembrane region" description="Helical" evidence="5">
    <location>
        <begin position="33"/>
        <end position="57"/>
    </location>
</feature>
<keyword evidence="2 5" id="KW-0812">Transmembrane</keyword>
<dbReference type="Pfam" id="PF00664">
    <property type="entry name" value="ABC_membrane"/>
    <property type="match status" value="1"/>
</dbReference>
<accession>A0A1Y2MSA6</accession>
<dbReference type="GO" id="GO:0016887">
    <property type="term" value="F:ATP hydrolysis activity"/>
    <property type="evidence" value="ECO:0007669"/>
    <property type="project" value="InterPro"/>
</dbReference>
<dbReference type="SUPFAM" id="SSF52540">
    <property type="entry name" value="P-loop containing nucleoside triphosphate hydrolases"/>
    <property type="match status" value="1"/>
</dbReference>
<dbReference type="InterPro" id="IPR027417">
    <property type="entry name" value="P-loop_NTPase"/>
</dbReference>
<keyword evidence="3 5" id="KW-1133">Transmembrane helix</keyword>
<evidence type="ECO:0000256" key="3">
    <source>
        <dbReference type="ARBA" id="ARBA00022989"/>
    </source>
</evidence>
<dbReference type="SUPFAM" id="SSF90123">
    <property type="entry name" value="ABC transporter transmembrane region"/>
    <property type="match status" value="1"/>
</dbReference>
<dbReference type="OrthoDB" id="4966664at2"/>
<keyword evidence="8" id="KW-0547">Nucleotide-binding</keyword>
<dbReference type="EC" id="3.6.3.-" evidence="8"/>
<dbReference type="GO" id="GO:0005524">
    <property type="term" value="F:ATP binding"/>
    <property type="evidence" value="ECO:0007669"/>
    <property type="project" value="UniProtKB-KW"/>
</dbReference>
<dbReference type="Gene3D" id="3.40.50.300">
    <property type="entry name" value="P-loop containing nucleotide triphosphate hydrolases"/>
    <property type="match status" value="1"/>
</dbReference>
<keyword evidence="9" id="KW-1185">Reference proteome</keyword>
<comment type="caution">
    <text evidence="8">The sequence shown here is derived from an EMBL/GenBank/DDBJ whole genome shotgun (WGS) entry which is preliminary data.</text>
</comment>
<dbReference type="GO" id="GO:0005886">
    <property type="term" value="C:plasma membrane"/>
    <property type="evidence" value="ECO:0007669"/>
    <property type="project" value="UniProtKB-SubCell"/>
</dbReference>
<dbReference type="GO" id="GO:0034040">
    <property type="term" value="F:ATPase-coupled lipid transmembrane transporter activity"/>
    <property type="evidence" value="ECO:0007669"/>
    <property type="project" value="TreeGrafter"/>
</dbReference>
<dbReference type="PANTHER" id="PTHR24221:SF654">
    <property type="entry name" value="ATP-BINDING CASSETTE SUB-FAMILY B MEMBER 6"/>
    <property type="match status" value="1"/>
</dbReference>
<reference evidence="8 9" key="1">
    <citation type="submission" date="2016-09" db="EMBL/GenBank/DDBJ databases">
        <title>Pseudonocardia autotrophica DSM535, a candidate organism with high potential of specific P450 cytochromes.</title>
        <authorList>
            <person name="Grumaz C."/>
            <person name="Vainshtein Y."/>
            <person name="Kirstahler P."/>
            <person name="Sohn K."/>
        </authorList>
    </citation>
    <scope>NUCLEOTIDE SEQUENCE [LARGE SCALE GENOMIC DNA]</scope>
    <source>
        <strain evidence="8 9">DSM 535</strain>
    </source>
</reference>
<name>A0A1Y2MSA6_PSEAH</name>
<evidence type="ECO:0000256" key="1">
    <source>
        <dbReference type="ARBA" id="ARBA00004651"/>
    </source>
</evidence>
<dbReference type="AlphaFoldDB" id="A0A1Y2MSA6"/>
<dbReference type="Pfam" id="PF00005">
    <property type="entry name" value="ABC_tran"/>
    <property type="match status" value="1"/>
</dbReference>